<keyword evidence="3" id="KW-1185">Reference proteome</keyword>
<feature type="domain" description="TreTu toxin C-terminal" evidence="1">
    <location>
        <begin position="172"/>
        <end position="266"/>
    </location>
</feature>
<evidence type="ECO:0000259" key="1">
    <source>
        <dbReference type="Pfam" id="PF24691"/>
    </source>
</evidence>
<sequence length="275" mass="29378">MNIDPLAELTRRYNPYTYALDNPVYFIDPDGMAPRAGQSGNYYDWDEKQYKNKDTGATVTADEAIASHSGESEGGDPPAKKGRLDDVVTVRGKKYHKNTGNLFAKIGNAINGALGGDSNYFVEHKPYDPVEEEMLNETINQGVGFVAGGYAMKGIGRVGGALLTRMGTRVGMTTVGRWMSLAEYETMQATGAMVEGAGGQTFVSTGGPTAFTAAAKGSVYVEFQVATNNLLQGGVQGWFKTLGPNAGRAMQSQLAKQGGQVMPTIQKLTPILQVK</sequence>
<evidence type="ECO:0000313" key="2">
    <source>
        <dbReference type="EMBL" id="TCN50533.1"/>
    </source>
</evidence>
<protein>
    <recommendedName>
        <fullName evidence="1">TreTu toxin C-terminal domain-containing protein</fullName>
    </recommendedName>
</protein>
<dbReference type="InterPro" id="IPR057938">
    <property type="entry name" value="TreTu_C"/>
</dbReference>
<gene>
    <name evidence="2" type="ORF">EV142_11510</name>
</gene>
<dbReference type="Proteomes" id="UP000295270">
    <property type="component" value="Unassembled WGS sequence"/>
</dbReference>
<organism evidence="2 3">
    <name type="scientific">Flavobacterium circumlabens</name>
    <dbReference type="NCBI Taxonomy" id="2133765"/>
    <lineage>
        <taxon>Bacteria</taxon>
        <taxon>Pseudomonadati</taxon>
        <taxon>Bacteroidota</taxon>
        <taxon>Flavobacteriia</taxon>
        <taxon>Flavobacteriales</taxon>
        <taxon>Flavobacteriaceae</taxon>
        <taxon>Flavobacterium</taxon>
    </lineage>
</organism>
<evidence type="ECO:0000313" key="3">
    <source>
        <dbReference type="Proteomes" id="UP000295270"/>
    </source>
</evidence>
<dbReference type="Pfam" id="PF24691">
    <property type="entry name" value="TreTu_C"/>
    <property type="match status" value="1"/>
</dbReference>
<comment type="caution">
    <text evidence="2">The sequence shown here is derived from an EMBL/GenBank/DDBJ whole genome shotgun (WGS) entry which is preliminary data.</text>
</comment>
<dbReference type="EMBL" id="SLWA01000015">
    <property type="protein sequence ID" value="TCN50533.1"/>
    <property type="molecule type" value="Genomic_DNA"/>
</dbReference>
<accession>A0ABY2AU18</accession>
<name>A0ABY2AU18_9FLAO</name>
<proteinExistence type="predicted"/>
<reference evidence="2 3" key="1">
    <citation type="journal article" date="2015" name="Stand. Genomic Sci.">
        <title>Genomic Encyclopedia of Bacterial and Archaeal Type Strains, Phase III: the genomes of soil and plant-associated and newly described type strains.</title>
        <authorList>
            <person name="Whitman W.B."/>
            <person name="Woyke T."/>
            <person name="Klenk H.P."/>
            <person name="Zhou Y."/>
            <person name="Lilburn T.G."/>
            <person name="Beck B.J."/>
            <person name="De Vos P."/>
            <person name="Vandamme P."/>
            <person name="Eisen J.A."/>
            <person name="Garrity G."/>
            <person name="Hugenholtz P."/>
            <person name="Kyrpides N.C."/>
        </authorList>
    </citation>
    <scope>NUCLEOTIDE SEQUENCE [LARGE SCALE GENOMIC DNA]</scope>
    <source>
        <strain evidence="2 3">P5626</strain>
    </source>
</reference>
<dbReference type="Gene3D" id="2.180.10.10">
    <property type="entry name" value="RHS repeat-associated core"/>
    <property type="match status" value="1"/>
</dbReference>